<keyword evidence="4" id="KW-1185">Reference proteome</keyword>
<dbReference type="GO" id="GO:0005737">
    <property type="term" value="C:cytoplasm"/>
    <property type="evidence" value="ECO:0007669"/>
    <property type="project" value="TreeGrafter"/>
</dbReference>
<dbReference type="EMBL" id="CP074694">
    <property type="protein sequence ID" value="QVL34344.1"/>
    <property type="molecule type" value="Genomic_DNA"/>
</dbReference>
<name>A0A8E6BAM8_9BACT</name>
<dbReference type="GO" id="GO:0004029">
    <property type="term" value="F:aldehyde dehydrogenase (NAD+) activity"/>
    <property type="evidence" value="ECO:0007669"/>
    <property type="project" value="TreeGrafter"/>
</dbReference>
<dbReference type="Gene3D" id="3.30.360.10">
    <property type="entry name" value="Dihydrodipicolinate Reductase, domain 2"/>
    <property type="match status" value="1"/>
</dbReference>
<dbReference type="InterPro" id="IPR001509">
    <property type="entry name" value="Epimerase_deHydtase"/>
</dbReference>
<dbReference type="PANTHER" id="PTHR48079">
    <property type="entry name" value="PROTEIN YEEZ"/>
    <property type="match status" value="1"/>
</dbReference>
<dbReference type="InterPro" id="IPR036291">
    <property type="entry name" value="NAD(P)-bd_dom_sf"/>
</dbReference>
<protein>
    <submittedName>
        <fullName evidence="3">NAD-dependent epimerase/dehydratase family protein</fullName>
    </submittedName>
</protein>
<dbReference type="AlphaFoldDB" id="A0A8E6BAM8"/>
<dbReference type="Proteomes" id="UP000676194">
    <property type="component" value="Chromosome"/>
</dbReference>
<feature type="domain" description="NAD-dependent epimerase/dehydratase" evidence="1">
    <location>
        <begin position="377"/>
        <end position="603"/>
    </location>
</feature>
<feature type="domain" description="Gfo/Idh/MocA-like oxidoreductase N-terminal" evidence="2">
    <location>
        <begin position="6"/>
        <end position="124"/>
    </location>
</feature>
<dbReference type="InterPro" id="IPR000683">
    <property type="entry name" value="Gfo/Idh/MocA-like_OxRdtase_N"/>
</dbReference>
<dbReference type="InterPro" id="IPR051783">
    <property type="entry name" value="NAD(P)-dependent_oxidoreduct"/>
</dbReference>
<dbReference type="GO" id="GO:0000166">
    <property type="term" value="F:nucleotide binding"/>
    <property type="evidence" value="ECO:0007669"/>
    <property type="project" value="InterPro"/>
</dbReference>
<evidence type="ECO:0000259" key="1">
    <source>
        <dbReference type="Pfam" id="PF01370"/>
    </source>
</evidence>
<dbReference type="KEGG" id="tsph:KIH39_10680"/>
<proteinExistence type="predicted"/>
<dbReference type="SUPFAM" id="SSF51735">
    <property type="entry name" value="NAD(P)-binding Rossmann-fold domains"/>
    <property type="match status" value="2"/>
</dbReference>
<sequence>MGSPRLKVGLLGAGYISDWHAKALKGIRKKAELVSVCDLNRARAEDFGRRHGVEPFWNLDDWLQKNKPEVVHVLVPPEHHFEAAKKLLEADVSVLLEKPACVSVDQCDQLLEVAKKSKGKIGVSHNFLFSPVYERLRNDLKEHKLGPILEVDIVWNKELGQLRGGPFGAFMFKHPGNIMLEVGPHSIGHFIDLFGEPDDIDVEFDRPFELPNGSIFYRRWLIRANKGPAKTLLRFGLGQGFPEHRIHVRGLVGTATVDFEANTYVVRRNNPLPDDFDRYAITQQEAAQLRRHSRGKLIRYGLSKFKLSKRGNDFGASILASMKHFYRALPNEPEKRLNLEFARSVVAWGQKIGSAAPEGRTAPPVSTVPKPSKTSTVLVLGGTGFIGQALLRKLVAEGKGVRLLARDTQNLPRSIAQLDMEVVRGDVGSVDSLKMAIQGIDIVYHLARAHVKSWEDYLKHEVDATRHVGEICLQMGVKKLLYTGTIDSYFTAKPNDVIRDETPLDPLIETRNLYARAKAISESILLEMHRNKGLPLAIFRPGVVIGSGGSPFHWGIGMWNGMSVCRVWGKGDTKLPLVLVEDVADALVTAGNNEAAIGKIFNLVGDPLLTAREYLEALQGASGVKCDIRYTSAWKFLRGDLLKYVVKVAVQHPERKVPSLRDWDTRAHRARFECTNAKTILGWKPVHDKQRLIEEGITIPAREWLA</sequence>
<dbReference type="PANTHER" id="PTHR48079:SF6">
    <property type="entry name" value="NAD(P)-BINDING DOMAIN-CONTAINING PROTEIN-RELATED"/>
    <property type="match status" value="1"/>
</dbReference>
<evidence type="ECO:0000313" key="3">
    <source>
        <dbReference type="EMBL" id="QVL34344.1"/>
    </source>
</evidence>
<evidence type="ECO:0000313" key="4">
    <source>
        <dbReference type="Proteomes" id="UP000676194"/>
    </source>
</evidence>
<organism evidence="3 4">
    <name type="scientific">Telmatocola sphagniphila</name>
    <dbReference type="NCBI Taxonomy" id="1123043"/>
    <lineage>
        <taxon>Bacteria</taxon>
        <taxon>Pseudomonadati</taxon>
        <taxon>Planctomycetota</taxon>
        <taxon>Planctomycetia</taxon>
        <taxon>Gemmatales</taxon>
        <taxon>Gemmataceae</taxon>
    </lineage>
</organism>
<dbReference type="Pfam" id="PF01370">
    <property type="entry name" value="Epimerase"/>
    <property type="match status" value="1"/>
</dbReference>
<dbReference type="Pfam" id="PF01408">
    <property type="entry name" value="GFO_IDH_MocA"/>
    <property type="match status" value="1"/>
</dbReference>
<gene>
    <name evidence="3" type="ORF">KIH39_10680</name>
</gene>
<evidence type="ECO:0000259" key="2">
    <source>
        <dbReference type="Pfam" id="PF01408"/>
    </source>
</evidence>
<reference evidence="3" key="1">
    <citation type="submission" date="2021-05" db="EMBL/GenBank/DDBJ databases">
        <title>Complete genome sequence of the cellulolytic planctomycete Telmatocola sphagniphila SP2T and characterization of the first cellulase from planctomycetes.</title>
        <authorList>
            <person name="Rakitin A.L."/>
            <person name="Beletsky A.V."/>
            <person name="Naumoff D.G."/>
            <person name="Kulichevskaya I.S."/>
            <person name="Mardanov A.V."/>
            <person name="Ravin N.V."/>
            <person name="Dedysh S.N."/>
        </authorList>
    </citation>
    <scope>NUCLEOTIDE SEQUENCE</scope>
    <source>
        <strain evidence="3">SP2T</strain>
    </source>
</reference>
<dbReference type="RefSeq" id="WP_213499314.1">
    <property type="nucleotide sequence ID" value="NZ_CP074694.1"/>
</dbReference>
<accession>A0A8E6BAM8</accession>
<dbReference type="Gene3D" id="3.40.50.720">
    <property type="entry name" value="NAD(P)-binding Rossmann-like Domain"/>
    <property type="match status" value="2"/>
</dbReference>